<dbReference type="RefSeq" id="WP_004420759.1">
    <property type="nucleotide sequence ID" value="NZ_AJMR01000060.1"/>
</dbReference>
<dbReference type="EMBL" id="AP014862">
    <property type="protein sequence ID" value="BAU74878.1"/>
    <property type="molecule type" value="Genomic_DNA"/>
</dbReference>
<evidence type="ECO:0000259" key="4">
    <source>
        <dbReference type="PROSITE" id="PS50043"/>
    </source>
</evidence>
<reference evidence="6" key="1">
    <citation type="submission" date="2015-05" db="EMBL/GenBank/DDBJ databases">
        <title>Draft genome sequencing of a biphenyl-degrading bacterium, Pseudomonas balearica KF707 (=NBRC110670).</title>
        <authorList>
            <person name="Kimura N."/>
            <person name="Hirose J."/>
            <person name="Watanabe T."/>
            <person name="Suenaga H."/>
            <person name="Fujihara H."/>
            <person name="Noguchi M."/>
            <person name="Hashimoto M."/>
            <person name="Shimodaira J."/>
            <person name="Tsuchikane K."/>
            <person name="Hosoyama A."/>
            <person name="Yamazoe A."/>
            <person name="Fujita N."/>
            <person name="Furukawa K."/>
        </authorList>
    </citation>
    <scope>NUCLEOTIDE SEQUENCE [LARGE SCALE GENOMIC DNA]</scope>
    <source>
        <strain evidence="6">DSM 10086 / NBRC 110670 / KF707</strain>
    </source>
</reference>
<keyword evidence="2" id="KW-0238">DNA-binding</keyword>
<reference evidence="5 6" key="2">
    <citation type="journal article" date="2017" name="Int. J. Syst. Evol. Microbiol.">
        <title>Pseudomonas furukawaii sp. nov., a polychlorinated biphenyl-degrading bacterium isolated from biphenyl-contaminated soil in Japan.</title>
        <authorList>
            <person name="Kimura N."/>
            <person name="Watanabe T."/>
            <person name="Suenaga H."/>
            <person name="Fujihara H."/>
            <person name="Futagami T."/>
            <person name="Goto M."/>
            <person name="Hanada S."/>
            <person name="Hirose J."/>
        </authorList>
    </citation>
    <scope>NUCLEOTIDE SEQUENCE [LARGE SCALE GENOMIC DNA]</scope>
    <source>
        <strain evidence="6">DSM 10086 / NBRC 110670 / KF707</strain>
    </source>
</reference>
<dbReference type="Proteomes" id="UP000218554">
    <property type="component" value="Chromosome"/>
</dbReference>
<dbReference type="InterPro" id="IPR016032">
    <property type="entry name" value="Sig_transdc_resp-reg_C-effctor"/>
</dbReference>
<dbReference type="KEGG" id="pfuw:KF707C_31900"/>
<dbReference type="PANTHER" id="PTHR44688:SF16">
    <property type="entry name" value="DNA-BINDING TRANSCRIPTIONAL ACTIVATOR DEVR_DOSR"/>
    <property type="match status" value="1"/>
</dbReference>
<dbReference type="SUPFAM" id="SSF46894">
    <property type="entry name" value="C-terminal effector domain of the bipartite response regulators"/>
    <property type="match status" value="1"/>
</dbReference>
<dbReference type="AlphaFoldDB" id="A0AAD1FGV7"/>
<gene>
    <name evidence="5" type="ORF">KF707C_31900</name>
</gene>
<dbReference type="CDD" id="cd06170">
    <property type="entry name" value="LuxR_C_like"/>
    <property type="match status" value="1"/>
</dbReference>
<dbReference type="PROSITE" id="PS50043">
    <property type="entry name" value="HTH_LUXR_2"/>
    <property type="match status" value="1"/>
</dbReference>
<evidence type="ECO:0000256" key="2">
    <source>
        <dbReference type="ARBA" id="ARBA00023125"/>
    </source>
</evidence>
<dbReference type="GO" id="GO:0003677">
    <property type="term" value="F:DNA binding"/>
    <property type="evidence" value="ECO:0007669"/>
    <property type="project" value="UniProtKB-KW"/>
</dbReference>
<evidence type="ECO:0000313" key="5">
    <source>
        <dbReference type="EMBL" id="BAU74878.1"/>
    </source>
</evidence>
<sequence>MHDNFGLQCLQAFSRVVPASCLVFYRVDRNLRARDFQLLHMDRRTHRDYLAHYRDFDPLQPALCRDERQPVIPLRQAMARQGGEARRIYQGFLARHGIRDVVEVIAHDRQRPLVGISLLRTGPNPAFDARELQCLDGLRGLLDLAVRQWPVEQEDPLPTLAALTPREQQLALLLREGLSNKDLARELDLGLATVKTHLIHLFRKTGARSRTELVRRLFP</sequence>
<keyword evidence="1" id="KW-0805">Transcription regulation</keyword>
<feature type="domain" description="HTH luxR-type" evidence="4">
    <location>
        <begin position="156"/>
        <end position="219"/>
    </location>
</feature>
<dbReference type="InterPro" id="IPR036388">
    <property type="entry name" value="WH-like_DNA-bd_sf"/>
</dbReference>
<accession>A0AAD1FGV7</accession>
<dbReference type="Pfam" id="PF00196">
    <property type="entry name" value="GerE"/>
    <property type="match status" value="1"/>
</dbReference>
<dbReference type="Gene3D" id="1.10.10.10">
    <property type="entry name" value="Winged helix-like DNA-binding domain superfamily/Winged helix DNA-binding domain"/>
    <property type="match status" value="1"/>
</dbReference>
<evidence type="ECO:0000313" key="6">
    <source>
        <dbReference type="Proteomes" id="UP000218554"/>
    </source>
</evidence>
<keyword evidence="6" id="KW-1185">Reference proteome</keyword>
<keyword evidence="3" id="KW-0804">Transcription</keyword>
<protein>
    <submittedName>
        <fullName evidence="5">Monoamine regulon transcriptional regulator</fullName>
    </submittedName>
</protein>
<dbReference type="PRINTS" id="PR00038">
    <property type="entry name" value="HTHLUXR"/>
</dbReference>
<organism evidence="5 6">
    <name type="scientific">Metapseudomonas furukawaii</name>
    <name type="common">Pseudomonas furukawaii</name>
    <dbReference type="NCBI Taxonomy" id="1149133"/>
    <lineage>
        <taxon>Bacteria</taxon>
        <taxon>Pseudomonadati</taxon>
        <taxon>Pseudomonadota</taxon>
        <taxon>Gammaproteobacteria</taxon>
        <taxon>Pseudomonadales</taxon>
        <taxon>Pseudomonadaceae</taxon>
        <taxon>Metapseudomonas</taxon>
    </lineage>
</organism>
<proteinExistence type="predicted"/>
<dbReference type="PANTHER" id="PTHR44688">
    <property type="entry name" value="DNA-BINDING TRANSCRIPTIONAL ACTIVATOR DEVR_DOSR"/>
    <property type="match status" value="1"/>
</dbReference>
<evidence type="ECO:0000256" key="3">
    <source>
        <dbReference type="ARBA" id="ARBA00023163"/>
    </source>
</evidence>
<dbReference type="GO" id="GO:0006355">
    <property type="term" value="P:regulation of DNA-templated transcription"/>
    <property type="evidence" value="ECO:0007669"/>
    <property type="project" value="InterPro"/>
</dbReference>
<dbReference type="SMART" id="SM00421">
    <property type="entry name" value="HTH_LUXR"/>
    <property type="match status" value="1"/>
</dbReference>
<name>A0AAD1FGV7_METFU</name>
<evidence type="ECO:0000256" key="1">
    <source>
        <dbReference type="ARBA" id="ARBA00023015"/>
    </source>
</evidence>
<dbReference type="InterPro" id="IPR000792">
    <property type="entry name" value="Tscrpt_reg_LuxR_C"/>
</dbReference>